<feature type="compositionally biased region" description="Basic and acidic residues" evidence="1">
    <location>
        <begin position="1118"/>
        <end position="1132"/>
    </location>
</feature>
<proteinExistence type="predicted"/>
<organism evidence="2 3">
    <name type="scientific">Sphagnum troendelagicum</name>
    <dbReference type="NCBI Taxonomy" id="128251"/>
    <lineage>
        <taxon>Eukaryota</taxon>
        <taxon>Viridiplantae</taxon>
        <taxon>Streptophyta</taxon>
        <taxon>Embryophyta</taxon>
        <taxon>Bryophyta</taxon>
        <taxon>Sphagnophytina</taxon>
        <taxon>Sphagnopsida</taxon>
        <taxon>Sphagnales</taxon>
        <taxon>Sphagnaceae</taxon>
        <taxon>Sphagnum</taxon>
    </lineage>
</organism>
<feature type="region of interest" description="Disordered" evidence="1">
    <location>
        <begin position="211"/>
        <end position="239"/>
    </location>
</feature>
<feature type="region of interest" description="Disordered" evidence="1">
    <location>
        <begin position="346"/>
        <end position="402"/>
    </location>
</feature>
<feature type="compositionally biased region" description="Basic residues" evidence="1">
    <location>
        <begin position="777"/>
        <end position="786"/>
    </location>
</feature>
<feature type="region of interest" description="Disordered" evidence="1">
    <location>
        <begin position="1342"/>
        <end position="1380"/>
    </location>
</feature>
<feature type="compositionally biased region" description="Polar residues" evidence="1">
    <location>
        <begin position="1188"/>
        <end position="1199"/>
    </location>
</feature>
<reference evidence="2" key="1">
    <citation type="submission" date="2024-02" db="EMBL/GenBank/DDBJ databases">
        <authorList>
            <consortium name="ELIXIR-Norway"/>
            <consortium name="Elixir Norway"/>
        </authorList>
    </citation>
    <scope>NUCLEOTIDE SEQUENCE</scope>
</reference>
<protein>
    <submittedName>
        <fullName evidence="2">Uncharacterized protein</fullName>
    </submittedName>
</protein>
<evidence type="ECO:0000313" key="2">
    <source>
        <dbReference type="EMBL" id="CAK9206739.1"/>
    </source>
</evidence>
<feature type="region of interest" description="Disordered" evidence="1">
    <location>
        <begin position="846"/>
        <end position="884"/>
    </location>
</feature>
<dbReference type="Proteomes" id="UP001497512">
    <property type="component" value="Chromosome 15"/>
</dbReference>
<feature type="compositionally biased region" description="Basic and acidic residues" evidence="1">
    <location>
        <begin position="1364"/>
        <end position="1373"/>
    </location>
</feature>
<feature type="region of interest" description="Disordered" evidence="1">
    <location>
        <begin position="1455"/>
        <end position="1493"/>
    </location>
</feature>
<feature type="compositionally biased region" description="Polar residues" evidence="1">
    <location>
        <begin position="872"/>
        <end position="882"/>
    </location>
</feature>
<keyword evidence="3" id="KW-1185">Reference proteome</keyword>
<feature type="region of interest" description="Disordered" evidence="1">
    <location>
        <begin position="438"/>
        <end position="489"/>
    </location>
</feature>
<accession>A0ABP0TWF1</accession>
<feature type="compositionally biased region" description="Basic and acidic residues" evidence="1">
    <location>
        <begin position="1419"/>
        <end position="1430"/>
    </location>
</feature>
<dbReference type="EMBL" id="OZ019907">
    <property type="protein sequence ID" value="CAK9206739.1"/>
    <property type="molecule type" value="Genomic_DNA"/>
</dbReference>
<feature type="compositionally biased region" description="Basic and acidic residues" evidence="1">
    <location>
        <begin position="346"/>
        <end position="366"/>
    </location>
</feature>
<feature type="compositionally biased region" description="Basic and acidic residues" evidence="1">
    <location>
        <begin position="1469"/>
        <end position="1493"/>
    </location>
</feature>
<feature type="compositionally biased region" description="Basic and acidic residues" evidence="1">
    <location>
        <begin position="1159"/>
        <end position="1176"/>
    </location>
</feature>
<gene>
    <name evidence="2" type="ORF">CSSPTR1EN2_LOCUS8499</name>
</gene>
<feature type="region of interest" description="Disordered" evidence="1">
    <location>
        <begin position="1159"/>
        <end position="1237"/>
    </location>
</feature>
<feature type="region of interest" description="Disordered" evidence="1">
    <location>
        <begin position="769"/>
        <end position="808"/>
    </location>
</feature>
<evidence type="ECO:0000313" key="3">
    <source>
        <dbReference type="Proteomes" id="UP001497512"/>
    </source>
</evidence>
<feature type="compositionally biased region" description="Low complexity" evidence="1">
    <location>
        <begin position="1576"/>
        <end position="1596"/>
    </location>
</feature>
<feature type="compositionally biased region" description="Basic and acidic residues" evidence="1">
    <location>
        <begin position="846"/>
        <end position="866"/>
    </location>
</feature>
<feature type="region of interest" description="Disordered" evidence="1">
    <location>
        <begin position="1570"/>
        <end position="1608"/>
    </location>
</feature>
<name>A0ABP0TWF1_9BRYO</name>
<feature type="region of interest" description="Disordered" evidence="1">
    <location>
        <begin position="590"/>
        <end position="625"/>
    </location>
</feature>
<feature type="compositionally biased region" description="Polar residues" evidence="1">
    <location>
        <begin position="438"/>
        <end position="448"/>
    </location>
</feature>
<feature type="region of interest" description="Disordered" evidence="1">
    <location>
        <begin position="1406"/>
        <end position="1437"/>
    </location>
</feature>
<feature type="compositionally biased region" description="Basic and acidic residues" evidence="1">
    <location>
        <begin position="1342"/>
        <end position="1355"/>
    </location>
</feature>
<feature type="compositionally biased region" description="Polar residues" evidence="1">
    <location>
        <begin position="1101"/>
        <end position="1117"/>
    </location>
</feature>
<feature type="compositionally biased region" description="Polar residues" evidence="1">
    <location>
        <begin position="211"/>
        <end position="230"/>
    </location>
</feature>
<sequence length="1639" mass="177440">MSVCVRRSRRRKNVVRTRGEKQDMDFNQLVRVWVDTNVNTHFIVSLPRISPVAELRELIKVTHMHCYPDMGDVKIGKLAVLGAEYGYCLADYLYIGQVFNASEGKVTAEVQLPDLSAHSNDRVYLQSQPHNLSTGSGSKKLQLLATDNGNGDNIQGQYCVKLQSTEKANCSVGAGICPLQPGTNVPQDQSDISAALEENACLVSREAKFSATQAPSTQASEQLMDSQNAVDSEENAGDTKRSCSQLVMQGIESESATAAAAAMAAGFLNRKKKKKQVKRWAVSLSEGGNGTEIQVEGTGDVLEKAWSKKREEFEFHRISELQNNTESIAANDIIKFKEDIVSLVKEEGKNEPQTERQLEHNIKDDASASTSHSSARLELKSELSPVGSFSNATGQGKVKKKRKKMKMVLDGVLVKTQGETNAAEGDFAVRELQQPDVSVSQNVSSAHNGEQLKHKRMKRKSVDPEASHLSGDNRVGIGSEKARDPSMEIQPEIEMAQKQQFSRKKKAKVLKLKRNNTASGSLDAEAATDSQIPDVTENNLAMDVNLEEEDAAADHRTVRNKVLGVDYASTDVQFAESGCLQVGVIAGKNDQCPSSGNEANGPEEGAGEDGDKVSVDGSQQGGKEVEVVLTKDRNNTEDSGAGTDKIEVVVLAGLSQAKAGALFEQVKNGPLQVLDSLQGNPWQSEPMLGTKQGRGAPSETSTQEGFFDSMKEGKAAMSETSSQKKWQVRSAIHDNEEAESLEREELALNDVLRLPSETQAHEQVDELMLGKEMTMQKCKKKSRKHSSYSSTGRSSEGSELRSDSPLALSQDTSFKVPVTQVSNALSGSTTEDIGEEAGLDWRKGGTETEAHDERVDTLHSQPKDSEALGESGNENGSPNKFLSATPAPLKAVRTPLSIVPRIQASGSAENIRQRSLGAAAEIESKFAQFIDSQDGLDEIMDITLSQRKLKSADLANQMASAGAIKLPAAAPTRPGTFSVLENVRGNGPPVLGVAPFTLEKHKSVPLVQVPGNQSVGHLTPEFKVPKAMVPSTIASAGNGNLNSCRSMGLSTKLRMASDVEVSTGFSSKALLSQELQENSKVNLRKLASENETMNAAMTINKSLQLDSNKADSSSTSQEKSEADTNKSSEKIVEKRRRLLSKRKEHGLEFMAVNNMEQLVRDETERKKEGGEKRVDVETPAAMPAFSDQRGNGASKTSLLRTGAADMREENSQSQEKSLLSGKKRKKSKAKRDKLEIGVKDSDPLLNNALSNIDKAEFAEEVMPVNDQEKIAAAETRKLNPQNIITEETSVDRSARETEELYLLMEKANTDLWAQASRNKKKGAGISLSLSSGACFPANASRTEIDKRQGQIKDDTQLNIAGNRGDGDANKADLESPADPKLGVRLQSSRLVATSSKASDELGDVRQCPNAMEMPGDGVKTTDHGNRDGENGHCQVGGPTLLKHEEMQSDLALFEFDSEDGNTPRLRVGKSADKHGQRRAEHMKEISERPVEQVPEEKIPRVADPDFVLQKKSRKGSNPKSWTSLRKGALPSAELVGLLEGVETIHDVEDDTNIGTTKAGSNALETLEARKLGTTQSSIAPKKASKSSKSGETGTKKPTVRKPAIVSGPEVCPMGCGKIYSGKTSAWYIHKRECRGAPVD</sequence>
<feature type="compositionally biased region" description="Basic residues" evidence="1">
    <location>
        <begin position="1221"/>
        <end position="1231"/>
    </location>
</feature>
<feature type="region of interest" description="Disordered" evidence="1">
    <location>
        <begin position="1101"/>
        <end position="1134"/>
    </location>
</feature>
<evidence type="ECO:0000256" key="1">
    <source>
        <dbReference type="SAM" id="MobiDB-lite"/>
    </source>
</evidence>